<comment type="similarity">
    <text evidence="3">In the N-terminal section; belongs to the enoyl-CoA hydratase/isomerase family.</text>
</comment>
<comment type="similarity">
    <text evidence="4">Belongs to the 3-hydroxyacyl-CoA dehydrogenase family.</text>
</comment>
<evidence type="ECO:0000256" key="11">
    <source>
        <dbReference type="ARBA" id="ARBA00023709"/>
    </source>
</evidence>
<sequence>MTVQDIKTAAVLGAGSMGAGIAAHMANAGIKVHLLDLPVDDATGDERNARAQNGIDTQVKRYGFQRPEYAKLVTPGNTEDHLDRLGEVDWIVEAVFEDINVKRDTFAKVDAHRKPGTPVSSNTSTIPLEVLLGEASEEFKRDFSITHFFNPPRVMRLVEYVEGPETSAEINAQMHHVLERQMGKVVVDCRDTPGFIANRIGNFWMAAGAKIAFDQGIVPEQADVAFGRPFGVPRTGIFGLFDYVGLQLMPAIWGSLLKALPESDLLHQYNITERSEFKTLLDKGFTGRTAESGFYRGRDEVFDFEAGDYRAKGKYEVPKDAKELMESGTDEGNYAREVFKAFIRYCCETAPEIADTVDQIDLAMQLGYGWKKGPFELADSIGIDYVASLYDGEEVPDLLTAAQQAGGFYADGKVMGTTGQLTDAPQREGVIKVADLVAGAEVIDGNDDAKVYKLGEGDYAGFGVFVYNTPMNSNSGLVTELWSRAHEWDLKGLVIANDEERAFSAGADLGTLAKLSGPEGDNEELGRIIAQGIEGFHAARTAPYPVVGAVRGVALGGGMELLLHTDASVIHAETRVGFPERNVGLFPAWSGPVRLLERLVELGVPNPHKVAYDALLTTVKPVPAANIDFWRKDDQVIQSPDHVVEGALELVAKLADGYTAPADAELPLTDETLEYTDGSETDAAIGAALAKVFAGEGTASEAELGERQVEAAKEVLARQENHDRAVAMATTRKPLNN</sequence>
<evidence type="ECO:0000259" key="15">
    <source>
        <dbReference type="Pfam" id="PF00725"/>
    </source>
</evidence>
<evidence type="ECO:0000256" key="12">
    <source>
        <dbReference type="ARBA" id="ARBA00023717"/>
    </source>
</evidence>
<keyword evidence="8 17" id="KW-0560">Oxidoreductase</keyword>
<name>A0A931GRN4_9CORY</name>
<evidence type="ECO:0000256" key="7">
    <source>
        <dbReference type="ARBA" id="ARBA00022963"/>
    </source>
</evidence>
<dbReference type="PANTHER" id="PTHR48075">
    <property type="entry name" value="3-HYDROXYACYL-COA DEHYDROGENASE FAMILY PROTEIN"/>
    <property type="match status" value="1"/>
</dbReference>
<evidence type="ECO:0000256" key="6">
    <source>
        <dbReference type="ARBA" id="ARBA00022832"/>
    </source>
</evidence>
<dbReference type="GO" id="GO:0004300">
    <property type="term" value="F:enoyl-CoA hydratase activity"/>
    <property type="evidence" value="ECO:0007669"/>
    <property type="project" value="UniProtKB-EC"/>
</dbReference>
<dbReference type="GO" id="GO:0016042">
    <property type="term" value="P:lipid catabolic process"/>
    <property type="evidence" value="ECO:0007669"/>
    <property type="project" value="UniProtKB-KW"/>
</dbReference>
<dbReference type="Gene3D" id="3.90.226.10">
    <property type="entry name" value="2-enoyl-CoA Hydratase, Chain A, domain 1"/>
    <property type="match status" value="1"/>
</dbReference>
<dbReference type="GO" id="GO:0003857">
    <property type="term" value="F:(3S)-3-hydroxyacyl-CoA dehydrogenase (NAD+) activity"/>
    <property type="evidence" value="ECO:0007669"/>
    <property type="project" value="UniProtKB-EC"/>
</dbReference>
<dbReference type="InterPro" id="IPR001753">
    <property type="entry name" value="Enoyl-CoA_hydra/iso"/>
</dbReference>
<keyword evidence="7" id="KW-0442">Lipid degradation</keyword>
<evidence type="ECO:0000256" key="9">
    <source>
        <dbReference type="ARBA" id="ARBA00023027"/>
    </source>
</evidence>
<dbReference type="GO" id="GO:0070403">
    <property type="term" value="F:NAD+ binding"/>
    <property type="evidence" value="ECO:0007669"/>
    <property type="project" value="InterPro"/>
</dbReference>
<organism evidence="17 18">
    <name type="scientific">Corynebacterium aquatimens</name>
    <dbReference type="NCBI Taxonomy" id="1190508"/>
    <lineage>
        <taxon>Bacteria</taxon>
        <taxon>Bacillati</taxon>
        <taxon>Actinomycetota</taxon>
        <taxon>Actinomycetes</taxon>
        <taxon>Mycobacteriales</taxon>
        <taxon>Corynebacteriaceae</taxon>
        <taxon>Corynebacterium</taxon>
    </lineage>
</organism>
<comment type="function">
    <text evidence="1">Could possibly oxidize fatty acids using specific components.</text>
</comment>
<comment type="catalytic activity">
    <reaction evidence="13">
        <text>a (3S)-3-hydroxyacyl-CoA + NAD(+) = a 3-oxoacyl-CoA + NADH + H(+)</text>
        <dbReference type="Rhea" id="RHEA:22432"/>
        <dbReference type="ChEBI" id="CHEBI:15378"/>
        <dbReference type="ChEBI" id="CHEBI:57318"/>
        <dbReference type="ChEBI" id="CHEBI:57540"/>
        <dbReference type="ChEBI" id="CHEBI:57945"/>
        <dbReference type="ChEBI" id="CHEBI:90726"/>
        <dbReference type="EC" id="1.1.1.35"/>
    </reaction>
</comment>
<dbReference type="SUPFAM" id="SSF52096">
    <property type="entry name" value="ClpP/crotonase"/>
    <property type="match status" value="1"/>
</dbReference>
<dbReference type="Pfam" id="PF00725">
    <property type="entry name" value="3HCDH"/>
    <property type="match status" value="2"/>
</dbReference>
<feature type="domain" description="3-hydroxyacyl-CoA dehydrogenase C-terminal" evidence="15">
    <location>
        <begin position="338"/>
        <end position="391"/>
    </location>
</feature>
<evidence type="ECO:0000256" key="3">
    <source>
        <dbReference type="ARBA" id="ARBA00008750"/>
    </source>
</evidence>
<keyword evidence="9" id="KW-0520">NAD</keyword>
<dbReference type="Gene3D" id="3.40.50.720">
    <property type="entry name" value="NAD(P)-binding Rossmann-like Domain"/>
    <property type="match status" value="1"/>
</dbReference>
<keyword evidence="10" id="KW-0443">Lipid metabolism</keyword>
<comment type="catalytic activity">
    <reaction evidence="12">
        <text>a 4-saturated-(3S)-3-hydroxyacyl-CoA = a (3E)-enoyl-CoA + H2O</text>
        <dbReference type="Rhea" id="RHEA:20724"/>
        <dbReference type="ChEBI" id="CHEBI:15377"/>
        <dbReference type="ChEBI" id="CHEBI:58521"/>
        <dbReference type="ChEBI" id="CHEBI:137480"/>
        <dbReference type="EC" id="4.2.1.17"/>
    </reaction>
</comment>
<dbReference type="Pfam" id="PF00378">
    <property type="entry name" value="ECH_1"/>
    <property type="match status" value="1"/>
</dbReference>
<dbReference type="InterPro" id="IPR006108">
    <property type="entry name" value="3HC_DH_C"/>
</dbReference>
<evidence type="ECO:0000256" key="2">
    <source>
        <dbReference type="ARBA" id="ARBA00005005"/>
    </source>
</evidence>
<comment type="similarity">
    <text evidence="14">Belongs to the enoyl-CoA hydratase/isomerase family.</text>
</comment>
<evidence type="ECO:0000313" key="17">
    <source>
        <dbReference type="EMBL" id="MBG6122173.1"/>
    </source>
</evidence>
<comment type="catalytic activity">
    <reaction evidence="11">
        <text>a (3S)-3-hydroxyacyl-CoA = a (2E)-enoyl-CoA + H2O</text>
        <dbReference type="Rhea" id="RHEA:16105"/>
        <dbReference type="ChEBI" id="CHEBI:15377"/>
        <dbReference type="ChEBI" id="CHEBI:57318"/>
        <dbReference type="ChEBI" id="CHEBI:58856"/>
        <dbReference type="EC" id="4.2.1.17"/>
    </reaction>
</comment>
<feature type="domain" description="3-hydroxyacyl-CoA dehydrogenase NAD binding" evidence="16">
    <location>
        <begin position="9"/>
        <end position="191"/>
    </location>
</feature>
<dbReference type="GO" id="GO:0006631">
    <property type="term" value="P:fatty acid metabolic process"/>
    <property type="evidence" value="ECO:0007669"/>
    <property type="project" value="UniProtKB-KW"/>
</dbReference>
<dbReference type="SUPFAM" id="SSF48179">
    <property type="entry name" value="6-phosphogluconate dehydrogenase C-terminal domain-like"/>
    <property type="match status" value="2"/>
</dbReference>
<proteinExistence type="inferred from homology"/>
<dbReference type="PANTHER" id="PTHR48075:SF7">
    <property type="entry name" value="3-HYDROXYACYL-COA DEHYDROGENASE-RELATED"/>
    <property type="match status" value="1"/>
</dbReference>
<evidence type="ECO:0000256" key="14">
    <source>
        <dbReference type="RuleBase" id="RU003707"/>
    </source>
</evidence>
<accession>A0A931GRN4</accession>
<comment type="caution">
    <text evidence="17">The sequence shown here is derived from an EMBL/GenBank/DDBJ whole genome shotgun (WGS) entry which is preliminary data.</text>
</comment>
<comment type="pathway">
    <text evidence="2">Lipid metabolism; fatty acid beta-oxidation.</text>
</comment>
<dbReference type="InterPro" id="IPR036291">
    <property type="entry name" value="NAD(P)-bd_dom_sf"/>
</dbReference>
<evidence type="ECO:0000256" key="1">
    <source>
        <dbReference type="ARBA" id="ARBA00002994"/>
    </source>
</evidence>
<dbReference type="EC" id="4.2.1.17" evidence="5"/>
<reference evidence="17" key="1">
    <citation type="submission" date="2020-11" db="EMBL/GenBank/DDBJ databases">
        <title>Sequencing the genomes of 1000 actinobacteria strains.</title>
        <authorList>
            <person name="Klenk H.-P."/>
        </authorList>
    </citation>
    <scope>NUCLEOTIDE SEQUENCE</scope>
    <source>
        <strain evidence="17">DSM 45632</strain>
    </source>
</reference>
<dbReference type="Gene3D" id="1.10.1040.50">
    <property type="match status" value="1"/>
</dbReference>
<evidence type="ECO:0000256" key="5">
    <source>
        <dbReference type="ARBA" id="ARBA00012076"/>
    </source>
</evidence>
<dbReference type="AlphaFoldDB" id="A0A931GRN4"/>
<evidence type="ECO:0000256" key="4">
    <source>
        <dbReference type="ARBA" id="ARBA00009463"/>
    </source>
</evidence>
<evidence type="ECO:0000259" key="16">
    <source>
        <dbReference type="Pfam" id="PF02737"/>
    </source>
</evidence>
<dbReference type="InterPro" id="IPR006176">
    <property type="entry name" value="3-OHacyl-CoA_DH_NAD-bd"/>
</dbReference>
<protein>
    <recommendedName>
        <fullName evidence="5">enoyl-CoA hydratase</fullName>
        <ecNumber evidence="5">4.2.1.17</ecNumber>
    </recommendedName>
</protein>
<dbReference type="SUPFAM" id="SSF51735">
    <property type="entry name" value="NAD(P)-binding Rossmann-fold domains"/>
    <property type="match status" value="1"/>
</dbReference>
<evidence type="ECO:0000313" key="18">
    <source>
        <dbReference type="Proteomes" id="UP000658613"/>
    </source>
</evidence>
<evidence type="ECO:0000256" key="10">
    <source>
        <dbReference type="ARBA" id="ARBA00023098"/>
    </source>
</evidence>
<dbReference type="Pfam" id="PF02737">
    <property type="entry name" value="3HCDH_N"/>
    <property type="match status" value="1"/>
</dbReference>
<evidence type="ECO:0000256" key="8">
    <source>
        <dbReference type="ARBA" id="ARBA00023002"/>
    </source>
</evidence>
<dbReference type="InterPro" id="IPR029045">
    <property type="entry name" value="ClpP/crotonase-like_dom_sf"/>
</dbReference>
<dbReference type="InterPro" id="IPR018376">
    <property type="entry name" value="Enoyl-CoA_hyd/isom_CS"/>
</dbReference>
<dbReference type="InterPro" id="IPR008927">
    <property type="entry name" value="6-PGluconate_DH-like_C_sf"/>
</dbReference>
<keyword evidence="6" id="KW-0276">Fatty acid metabolism</keyword>
<dbReference type="RefSeq" id="WP_196824613.1">
    <property type="nucleotide sequence ID" value="NZ_CP046980.1"/>
</dbReference>
<keyword evidence="18" id="KW-1185">Reference proteome</keyword>
<dbReference type="EMBL" id="JADOUE010000001">
    <property type="protein sequence ID" value="MBG6122173.1"/>
    <property type="molecule type" value="Genomic_DNA"/>
</dbReference>
<dbReference type="Proteomes" id="UP000658613">
    <property type="component" value="Unassembled WGS sequence"/>
</dbReference>
<feature type="domain" description="3-hydroxyacyl-CoA dehydrogenase C-terminal" evidence="15">
    <location>
        <begin position="194"/>
        <end position="296"/>
    </location>
</feature>
<dbReference type="PROSITE" id="PS00166">
    <property type="entry name" value="ENOYL_COA_HYDRATASE"/>
    <property type="match status" value="1"/>
</dbReference>
<gene>
    <name evidence="17" type="ORF">IW254_001142</name>
</gene>
<dbReference type="CDD" id="cd06558">
    <property type="entry name" value="crotonase-like"/>
    <property type="match status" value="1"/>
</dbReference>
<evidence type="ECO:0000256" key="13">
    <source>
        <dbReference type="ARBA" id="ARBA00049556"/>
    </source>
</evidence>